<evidence type="ECO:0000256" key="1">
    <source>
        <dbReference type="ARBA" id="ARBA00006432"/>
    </source>
</evidence>
<comment type="similarity">
    <text evidence="1">Belongs to the ATP-dependent AMP-binding enzyme family.</text>
</comment>
<evidence type="ECO:0000256" key="4">
    <source>
        <dbReference type="ARBA" id="ARBA00039009"/>
    </source>
</evidence>
<dbReference type="InterPro" id="IPR025110">
    <property type="entry name" value="AMP-bd_C"/>
</dbReference>
<keyword evidence="2" id="KW-0436">Ligase</keyword>
<evidence type="ECO:0000256" key="7">
    <source>
        <dbReference type="ARBA" id="ARBA00048277"/>
    </source>
</evidence>
<accession>A0A7M5X8C1</accession>
<evidence type="ECO:0000256" key="2">
    <source>
        <dbReference type="ARBA" id="ARBA00022598"/>
    </source>
</evidence>
<name>A0A7M5X8C1_9CNID</name>
<comment type="catalytic activity">
    <reaction evidence="6">
        <text>octanoate + ATP + CoA = octanoyl-CoA + AMP + diphosphate</text>
        <dbReference type="Rhea" id="RHEA:33631"/>
        <dbReference type="ChEBI" id="CHEBI:25646"/>
        <dbReference type="ChEBI" id="CHEBI:30616"/>
        <dbReference type="ChEBI" id="CHEBI:33019"/>
        <dbReference type="ChEBI" id="CHEBI:57287"/>
        <dbReference type="ChEBI" id="CHEBI:57386"/>
        <dbReference type="ChEBI" id="CHEBI:456215"/>
    </reaction>
</comment>
<keyword evidence="11" id="KW-1185">Reference proteome</keyword>
<evidence type="ECO:0000259" key="8">
    <source>
        <dbReference type="Pfam" id="PF00501"/>
    </source>
</evidence>
<evidence type="ECO:0000256" key="6">
    <source>
        <dbReference type="ARBA" id="ARBA00047319"/>
    </source>
</evidence>
<sequence>MIGIKLQRLTPFSRQVSQFTKKYLHLNHRSNSKLVESYDHVVSEHKLIGKTIGQVFIETVEKFPDHEAVVFHRDKKRMTFAQLDEKVNKLAASIIGLGLQKGDRVGIWGQNHLEWMITFLASVKAGTILVNVNPAYQSNELEYALNKVGMKALFMTPEFKTSNYYDILQNVTPEILHSHPGELKSKKIPTLESVILTDGPAMSGAFSFEDALAIGGKEEKLKVEQLQKSIQFDDPVNIQFTSGTTGNPKGATLTHHNLVNNAAAIAFGLDFTPVDRVCIPVPLYHCFGMVLGSMACLMTGAAQVFPQRGFNAEATLDAIQTESCTAIYGTPAMFIDMLNHPSFPNINFGSMRTGIMAGSPCPIEIMKKVISDMNCPEMTIAYGLTETSPATNLTSRDTPVELRVSSIGRVIPHVETKIIDEEGHIVPVNTSGELCFRGHCVFPGYWDDVIKTKEAIDENGWFHSGDLGQIDENGYCKVVGRLKDMIIRGGENIYPTEVENFLHNHPDIEDVQIVGIPDERFGEECCAWIKLKRGSETTEEDIKQFCKGQISHYKIPRYIEFVDEYPMTVTGKIKKNEIRQQMKVKMGLE</sequence>
<dbReference type="GeneID" id="136801274"/>
<dbReference type="OrthoDB" id="10253115at2759"/>
<dbReference type="PANTHER" id="PTHR43201">
    <property type="entry name" value="ACYL-COA SYNTHETASE"/>
    <property type="match status" value="1"/>
</dbReference>
<feature type="domain" description="AMP-binding enzyme C-terminal" evidence="9">
    <location>
        <begin position="497"/>
        <end position="572"/>
    </location>
</feature>
<dbReference type="GO" id="GO:0031956">
    <property type="term" value="F:medium-chain fatty acid-CoA ligase activity"/>
    <property type="evidence" value="ECO:0007669"/>
    <property type="project" value="UniProtKB-EC"/>
</dbReference>
<dbReference type="FunFam" id="3.40.50.12780:FF:000003">
    <property type="entry name" value="Long-chain-fatty-acid--CoA ligase FadD"/>
    <property type="match status" value="1"/>
</dbReference>
<dbReference type="EnsemblMetazoa" id="CLYHEMT019143.1">
    <property type="protein sequence ID" value="CLYHEMP019143.1"/>
    <property type="gene ID" value="CLYHEMG019143"/>
</dbReference>
<evidence type="ECO:0000256" key="3">
    <source>
        <dbReference type="ARBA" id="ARBA00037247"/>
    </source>
</evidence>
<feature type="domain" description="AMP-dependent synthetase/ligase" evidence="8">
    <location>
        <begin position="58"/>
        <end position="446"/>
    </location>
</feature>
<evidence type="ECO:0000259" key="9">
    <source>
        <dbReference type="Pfam" id="PF13193"/>
    </source>
</evidence>
<dbReference type="FunFam" id="3.30.300.30:FF:000008">
    <property type="entry name" value="2,3-dihydroxybenzoate-AMP ligase"/>
    <property type="match status" value="1"/>
</dbReference>
<dbReference type="CDD" id="cd05917">
    <property type="entry name" value="FACL_like_2"/>
    <property type="match status" value="1"/>
</dbReference>
<dbReference type="Pfam" id="PF13193">
    <property type="entry name" value="AMP-binding_C"/>
    <property type="match status" value="1"/>
</dbReference>
<dbReference type="InterPro" id="IPR000873">
    <property type="entry name" value="AMP-dep_synth/lig_dom"/>
</dbReference>
<dbReference type="PROSITE" id="PS00455">
    <property type="entry name" value="AMP_BINDING"/>
    <property type="match status" value="1"/>
</dbReference>
<dbReference type="AlphaFoldDB" id="A0A7M5X8C1"/>
<evidence type="ECO:0000313" key="11">
    <source>
        <dbReference type="Proteomes" id="UP000594262"/>
    </source>
</evidence>
<protein>
    <recommendedName>
        <fullName evidence="5">Medium-chain acyl-CoA ligase ACSF2, mitochondrial</fullName>
        <ecNumber evidence="4">6.2.1.2</ecNumber>
    </recommendedName>
</protein>
<evidence type="ECO:0000313" key="10">
    <source>
        <dbReference type="EnsemblMetazoa" id="CLYHEMP019143.1"/>
    </source>
</evidence>
<dbReference type="RefSeq" id="XP_066914002.1">
    <property type="nucleotide sequence ID" value="XM_067057901.1"/>
</dbReference>
<dbReference type="Gene3D" id="3.40.50.12780">
    <property type="entry name" value="N-terminal domain of ligase-like"/>
    <property type="match status" value="1"/>
</dbReference>
<comment type="catalytic activity">
    <reaction evidence="7">
        <text>a medium-chain fatty acid + ATP + CoA = a medium-chain fatty acyl-CoA + AMP + diphosphate</text>
        <dbReference type="Rhea" id="RHEA:48340"/>
        <dbReference type="ChEBI" id="CHEBI:30616"/>
        <dbReference type="ChEBI" id="CHEBI:33019"/>
        <dbReference type="ChEBI" id="CHEBI:57287"/>
        <dbReference type="ChEBI" id="CHEBI:59558"/>
        <dbReference type="ChEBI" id="CHEBI:90546"/>
        <dbReference type="ChEBI" id="CHEBI:456215"/>
        <dbReference type="EC" id="6.2.1.2"/>
    </reaction>
</comment>
<proteinExistence type="inferred from homology"/>
<reference evidence="10" key="1">
    <citation type="submission" date="2021-01" db="UniProtKB">
        <authorList>
            <consortium name="EnsemblMetazoa"/>
        </authorList>
    </citation>
    <scope>IDENTIFICATION</scope>
</reference>
<evidence type="ECO:0000256" key="5">
    <source>
        <dbReference type="ARBA" id="ARBA00039638"/>
    </source>
</evidence>
<dbReference type="InterPro" id="IPR020845">
    <property type="entry name" value="AMP-binding_CS"/>
</dbReference>
<dbReference type="GO" id="GO:0006631">
    <property type="term" value="P:fatty acid metabolic process"/>
    <property type="evidence" value="ECO:0007669"/>
    <property type="project" value="TreeGrafter"/>
</dbReference>
<dbReference type="EC" id="6.2.1.2" evidence="4"/>
<dbReference type="InterPro" id="IPR042099">
    <property type="entry name" value="ANL_N_sf"/>
</dbReference>
<dbReference type="Pfam" id="PF00501">
    <property type="entry name" value="AMP-binding"/>
    <property type="match status" value="1"/>
</dbReference>
<organism evidence="10 11">
    <name type="scientific">Clytia hemisphaerica</name>
    <dbReference type="NCBI Taxonomy" id="252671"/>
    <lineage>
        <taxon>Eukaryota</taxon>
        <taxon>Metazoa</taxon>
        <taxon>Cnidaria</taxon>
        <taxon>Hydrozoa</taxon>
        <taxon>Hydroidolina</taxon>
        <taxon>Leptothecata</taxon>
        <taxon>Obeliida</taxon>
        <taxon>Clytiidae</taxon>
        <taxon>Clytia</taxon>
    </lineage>
</organism>
<dbReference type="Proteomes" id="UP000594262">
    <property type="component" value="Unplaced"/>
</dbReference>
<dbReference type="InterPro" id="IPR045851">
    <property type="entry name" value="AMP-bd_C_sf"/>
</dbReference>
<dbReference type="SUPFAM" id="SSF56801">
    <property type="entry name" value="Acetyl-CoA synthetase-like"/>
    <property type="match status" value="1"/>
</dbReference>
<comment type="function">
    <text evidence="3">Acyl-CoA synthases catalyze the initial reaction in fatty acid metabolism, by forming a thioester with CoA. Has some preference toward medium-chain substrates. Plays a role in adipocyte differentiation.</text>
</comment>
<dbReference type="Gene3D" id="3.30.300.30">
    <property type="match status" value="1"/>
</dbReference>
<dbReference type="PANTHER" id="PTHR43201:SF5">
    <property type="entry name" value="MEDIUM-CHAIN ACYL-COA LIGASE ACSF2, MITOCHONDRIAL"/>
    <property type="match status" value="1"/>
</dbReference>